<dbReference type="Gene3D" id="3.20.20.520">
    <property type="entry name" value="Glycosyl hydrolase family 115"/>
    <property type="match status" value="1"/>
</dbReference>
<keyword evidence="5" id="KW-1185">Reference proteome</keyword>
<keyword evidence="2" id="KW-0732">Signal</keyword>
<evidence type="ECO:0000256" key="1">
    <source>
        <dbReference type="ARBA" id="ARBA00022801"/>
    </source>
</evidence>
<evidence type="ECO:0000313" key="5">
    <source>
        <dbReference type="Proteomes" id="UP000234479"/>
    </source>
</evidence>
<dbReference type="GO" id="GO:0005975">
    <property type="term" value="P:carbohydrate metabolic process"/>
    <property type="evidence" value="ECO:0007669"/>
    <property type="project" value="UniProtKB-ARBA"/>
</dbReference>
<dbReference type="Gene3D" id="3.30.379.10">
    <property type="entry name" value="Chitobiase/beta-hexosaminidase domain 2-like"/>
    <property type="match status" value="1"/>
</dbReference>
<dbReference type="PANTHER" id="PTHR37842">
    <property type="match status" value="1"/>
</dbReference>
<proteinExistence type="predicted"/>
<feature type="domain" description="Gylcosyl hydrolase 115 C-terminal" evidence="3">
    <location>
        <begin position="677"/>
        <end position="820"/>
    </location>
</feature>
<evidence type="ECO:0000313" key="4">
    <source>
        <dbReference type="EMBL" id="PLR27314.1"/>
    </source>
</evidence>
<name>A0A2N5DMN0_9CAUL</name>
<dbReference type="Pfam" id="PF17829">
    <property type="entry name" value="GH115_C"/>
    <property type="match status" value="1"/>
</dbReference>
<dbReference type="EMBL" id="PJRS01000016">
    <property type="protein sequence ID" value="PLR27314.1"/>
    <property type="molecule type" value="Genomic_DNA"/>
</dbReference>
<reference evidence="4 5" key="1">
    <citation type="submission" date="2017-12" db="EMBL/GenBank/DDBJ databases">
        <title>The genome sequence of Caulobacter sp. 410.</title>
        <authorList>
            <person name="Gao J."/>
            <person name="Mao X."/>
            <person name="Sun J."/>
        </authorList>
    </citation>
    <scope>NUCLEOTIDE SEQUENCE [LARGE SCALE GENOMIC DNA]</scope>
    <source>
        <strain evidence="4 5">410</strain>
    </source>
</reference>
<dbReference type="InterPro" id="IPR031924">
    <property type="entry name" value="GH115"/>
</dbReference>
<dbReference type="GO" id="GO:0016787">
    <property type="term" value="F:hydrolase activity"/>
    <property type="evidence" value="ECO:0007669"/>
    <property type="project" value="UniProtKB-KW"/>
</dbReference>
<dbReference type="OrthoDB" id="8727830at2"/>
<dbReference type="RefSeq" id="WP_101717479.1">
    <property type="nucleotide sequence ID" value="NZ_PJRS01000016.1"/>
</dbReference>
<keyword evidence="1" id="KW-0378">Hydrolase</keyword>
<dbReference type="InterPro" id="IPR029018">
    <property type="entry name" value="Hex-like_dom2"/>
</dbReference>
<accession>A0A2N5DMN0</accession>
<dbReference type="PANTHER" id="PTHR37842:SF2">
    <property type="entry name" value="GYLCOSYL HYDROLASE 115 C-TERMINAL DOMAIN-CONTAINING PROTEIN"/>
    <property type="match status" value="1"/>
</dbReference>
<feature type="signal peptide" evidence="2">
    <location>
        <begin position="1"/>
        <end position="21"/>
    </location>
</feature>
<feature type="chain" id="PRO_5014606955" description="Gylcosyl hydrolase 115 C-terminal domain-containing protein" evidence="2">
    <location>
        <begin position="22"/>
        <end position="824"/>
    </location>
</feature>
<dbReference type="AlphaFoldDB" id="A0A2N5DMN0"/>
<dbReference type="Gene3D" id="1.20.58.2150">
    <property type="match status" value="1"/>
</dbReference>
<dbReference type="Gene3D" id="2.60.120.1620">
    <property type="match status" value="1"/>
</dbReference>
<evidence type="ECO:0000256" key="2">
    <source>
        <dbReference type="SAM" id="SignalP"/>
    </source>
</evidence>
<dbReference type="Pfam" id="PF15979">
    <property type="entry name" value="Glyco_hydro_115"/>
    <property type="match status" value="1"/>
</dbReference>
<sequence length="824" mass="88767">MRLTSLLVGFVAAVLATTAWAQDVWVSDKRTPGAFAIAGAEILHAEGDFPVVGLAAGDLRDDLGAVLGKAPSLSTGKPSGKTAIIVGTLGRNPLIDGLVRDSKLDVGDLSGAWESFVIAVVDKPAPGLDKALVIVGSDRRGAAFGVYELSRAAGVSPWTWWADVKPQRRKALYVAADARRFGPPSVKYRGIFINDEDWGLQPWAAKTFDPAYGDIGPKTYEKVFQLLLRLKANTLWPAMHEVTKPFNADPANAALADRWGIVMGSSHAEPMLRNNVGEWKAGAEAFNYAANPGGVLDYWRERAKTNGKYESIYTLGMRGIHDSGMVGGGDIDGQRALLEKIITDQRGLIGQHVDPKVETVPQVFTAYKEVLDIYRSGLKIPDDVTLVWPDDNFGYIRQLPNADERKRPGGSGVYYHLSYLGAPLSHLWLSTVPPALVIEEMGRAYDLDARQLWVVNVGDIKPAELGTQLFLDMAWDVDHVRGLGAHGYEEAFARETFGPSQARAIAQILADHHQLNFERKPEHLQWFWGKGSTPRSSPLSVEQANARLARFDALVAKLDTEAARVPAEQRDAWFELVDYPVRDAALANHRFFDAEAFDRLIGERPDEAHARAAKARAADAQIAALTRRFNDEIAGGKWRGIMSVEPADGAWTSFRQRPFAAPAADAAAPRLAPSPAEDEGLIVVEAETADGQGWRRIDGLGRGGASMAAGDVREASTGGAALDYAVKLPAGAWALDLDLLPTFPLNGQTALRLAVSADGGAPVSVAAPRKVSDKAWAQGVTDGRLRVGSGLTLCGGERTVRVTSVDLGVVLDALVLRPAGACGR</sequence>
<dbReference type="SUPFAM" id="SSF55545">
    <property type="entry name" value="beta-N-acetylhexosaminidase-like domain"/>
    <property type="match status" value="1"/>
</dbReference>
<protein>
    <recommendedName>
        <fullName evidence="3">Gylcosyl hydrolase 115 C-terminal domain-containing protein</fullName>
    </recommendedName>
</protein>
<gene>
    <name evidence="4" type="ORF">SGCZBJ_07915</name>
</gene>
<comment type="caution">
    <text evidence="4">The sequence shown here is derived from an EMBL/GenBank/DDBJ whole genome shotgun (WGS) entry which is preliminary data.</text>
</comment>
<dbReference type="InterPro" id="IPR042301">
    <property type="entry name" value="GH115_sf"/>
</dbReference>
<organism evidence="4 5">
    <name type="scientific">Caulobacter zeae</name>
    <dbReference type="NCBI Taxonomy" id="2055137"/>
    <lineage>
        <taxon>Bacteria</taxon>
        <taxon>Pseudomonadati</taxon>
        <taxon>Pseudomonadota</taxon>
        <taxon>Alphaproteobacteria</taxon>
        <taxon>Caulobacterales</taxon>
        <taxon>Caulobacteraceae</taxon>
        <taxon>Caulobacter</taxon>
    </lineage>
</organism>
<dbReference type="InterPro" id="IPR041437">
    <property type="entry name" value="GH115_C"/>
</dbReference>
<dbReference type="Proteomes" id="UP000234479">
    <property type="component" value="Unassembled WGS sequence"/>
</dbReference>
<evidence type="ECO:0000259" key="3">
    <source>
        <dbReference type="Pfam" id="PF17829"/>
    </source>
</evidence>